<evidence type="ECO:0000313" key="6">
    <source>
        <dbReference type="EMBL" id="AMY11561.1"/>
    </source>
</evidence>
<evidence type="ECO:0000256" key="3">
    <source>
        <dbReference type="ARBA" id="ARBA00022801"/>
    </source>
</evidence>
<dbReference type="Gene3D" id="3.40.50.1820">
    <property type="entry name" value="alpha/beta hydrolase"/>
    <property type="match status" value="1"/>
</dbReference>
<protein>
    <recommendedName>
        <fullName evidence="5">4-O-methyl-glucuronoyl methylesterase-like domain-containing protein</fullName>
    </recommendedName>
</protein>
<feature type="domain" description="4-O-methyl-glucuronoyl methylesterase-like" evidence="5">
    <location>
        <begin position="228"/>
        <end position="374"/>
    </location>
</feature>
<accession>A0A143PT48</accession>
<evidence type="ECO:0000256" key="1">
    <source>
        <dbReference type="ARBA" id="ARBA00022487"/>
    </source>
</evidence>
<dbReference type="STRING" id="1855912.LuPra_04812"/>
<dbReference type="KEGG" id="abac:LuPra_04812"/>
<keyword evidence="1" id="KW-0719">Serine esterase</keyword>
<dbReference type="Pfam" id="PF22244">
    <property type="entry name" value="GCE_fung"/>
    <property type="match status" value="1"/>
</dbReference>
<dbReference type="AlphaFoldDB" id="A0A143PT48"/>
<feature type="chain" id="PRO_5007511909" description="4-O-methyl-glucuronoyl methylesterase-like domain-containing protein" evidence="4">
    <location>
        <begin position="24"/>
        <end position="423"/>
    </location>
</feature>
<feature type="signal peptide" evidence="4">
    <location>
        <begin position="1"/>
        <end position="23"/>
    </location>
</feature>
<keyword evidence="3" id="KW-0378">Hydrolase</keyword>
<reference evidence="7" key="2">
    <citation type="submission" date="2016-04" db="EMBL/GenBank/DDBJ databases">
        <title>First Complete Genome Sequence of a Subdivision 6 Acidobacterium.</title>
        <authorList>
            <person name="Huang S."/>
            <person name="Vieira S."/>
            <person name="Bunk B."/>
            <person name="Riedel T."/>
            <person name="Sproeer C."/>
            <person name="Overmann J."/>
        </authorList>
    </citation>
    <scope>NUCLEOTIDE SEQUENCE [LARGE SCALE GENOMIC DNA]</scope>
    <source>
        <strain evidence="7">DSM 100886 HEG_-6_39</strain>
    </source>
</reference>
<dbReference type="InterPro" id="IPR054579">
    <property type="entry name" value="GCE-like_dom"/>
</dbReference>
<evidence type="ECO:0000259" key="5">
    <source>
        <dbReference type="Pfam" id="PF22244"/>
    </source>
</evidence>
<keyword evidence="7" id="KW-1185">Reference proteome</keyword>
<dbReference type="EMBL" id="CP015136">
    <property type="protein sequence ID" value="AMY11561.1"/>
    <property type="molecule type" value="Genomic_DNA"/>
</dbReference>
<evidence type="ECO:0000313" key="7">
    <source>
        <dbReference type="Proteomes" id="UP000076079"/>
    </source>
</evidence>
<name>A0A143PT48_LUTPR</name>
<dbReference type="Proteomes" id="UP000076079">
    <property type="component" value="Chromosome"/>
</dbReference>
<organism evidence="6 7">
    <name type="scientific">Luteitalea pratensis</name>
    <dbReference type="NCBI Taxonomy" id="1855912"/>
    <lineage>
        <taxon>Bacteria</taxon>
        <taxon>Pseudomonadati</taxon>
        <taxon>Acidobacteriota</taxon>
        <taxon>Vicinamibacteria</taxon>
        <taxon>Vicinamibacterales</taxon>
        <taxon>Vicinamibacteraceae</taxon>
        <taxon>Luteitalea</taxon>
    </lineage>
</organism>
<proteinExistence type="predicted"/>
<evidence type="ECO:0000256" key="4">
    <source>
        <dbReference type="SAM" id="SignalP"/>
    </source>
</evidence>
<sequence length="423" mass="46833" precursor="true">MLSRRTFATSTLAALFASSRIHAQEPEANYDEARVPAYTLPPILVGADRAAVRTKVAWRSRRAELLDLFGAHMYGRTPPGLPTATISEVDAPVAVLDGRAWRQQWRLEWEGRASVDVLVYRPRHDRQVPVFIGLNYFGNHAVDPDPAIRLSTRWMRTSEANGIVNHRATEASRGTVARRWPIDLVIARDCAVMTAYYGDLAPDDPAVVRQGIAPLADGRQDRIPEAERWGAIGMWAWGLSQMRHAAGRMPGLDAGRSIVIGHSRLGKAALWAGVQDEGFAMVVSNDSGCGGAALSRRIYGETIGGITSSFPHWFCRTLSTYGGRESAMPVDQHQLLALVAPRVLHVASAIDDRWADPRGEFLATQAADEVWRLHGVNGLGVTEMPRVDKPVGAHVRYHIRTGGHDITRYDWEQYLETVTRELR</sequence>
<dbReference type="SUPFAM" id="SSF53474">
    <property type="entry name" value="alpha/beta-Hydrolases"/>
    <property type="match status" value="1"/>
</dbReference>
<reference evidence="6 7" key="1">
    <citation type="journal article" date="2016" name="Genome Announc.">
        <title>First Complete Genome Sequence of a Subdivision 6 Acidobacterium Strain.</title>
        <authorList>
            <person name="Huang S."/>
            <person name="Vieira S."/>
            <person name="Bunk B."/>
            <person name="Riedel T."/>
            <person name="Sproer C."/>
            <person name="Overmann J."/>
        </authorList>
    </citation>
    <scope>NUCLEOTIDE SEQUENCE [LARGE SCALE GENOMIC DNA]</scope>
    <source>
        <strain evidence="7">DSM 100886 HEG_-6_39</strain>
    </source>
</reference>
<dbReference type="PATRIC" id="fig|1813736.3.peg.5069"/>
<gene>
    <name evidence="6" type="ORF">LuPra_04812</name>
</gene>
<dbReference type="GO" id="GO:0052689">
    <property type="term" value="F:carboxylic ester hydrolase activity"/>
    <property type="evidence" value="ECO:0007669"/>
    <property type="project" value="UniProtKB-KW"/>
</dbReference>
<evidence type="ECO:0000256" key="2">
    <source>
        <dbReference type="ARBA" id="ARBA00022729"/>
    </source>
</evidence>
<dbReference type="InterPro" id="IPR029058">
    <property type="entry name" value="AB_hydrolase_fold"/>
</dbReference>
<keyword evidence="2 4" id="KW-0732">Signal</keyword>
<dbReference type="RefSeq" id="WP_234800530.1">
    <property type="nucleotide sequence ID" value="NZ_CP015136.1"/>
</dbReference>